<protein>
    <submittedName>
        <fullName evidence="5">Icc-related predicted phosphoesterase</fullName>
    </submittedName>
</protein>
<proteinExistence type="predicted"/>
<dbReference type="Gene3D" id="3.60.21.10">
    <property type="match status" value="1"/>
</dbReference>
<dbReference type="RefSeq" id="WP_132014818.1">
    <property type="nucleotide sequence ID" value="NZ_SLUN01000015.1"/>
</dbReference>
<feature type="transmembrane region" description="Helical" evidence="3">
    <location>
        <begin position="155"/>
        <end position="175"/>
    </location>
</feature>
<accession>A0A4R1RK82</accession>
<dbReference type="Pfam" id="PF00149">
    <property type="entry name" value="Metallophos"/>
    <property type="match status" value="1"/>
</dbReference>
<keyword evidence="3" id="KW-1133">Transmembrane helix</keyword>
<dbReference type="GO" id="GO:0046872">
    <property type="term" value="F:metal ion binding"/>
    <property type="evidence" value="ECO:0007669"/>
    <property type="project" value="UniProtKB-KW"/>
</dbReference>
<evidence type="ECO:0000256" key="2">
    <source>
        <dbReference type="ARBA" id="ARBA00022801"/>
    </source>
</evidence>
<keyword evidence="6" id="KW-1185">Reference proteome</keyword>
<dbReference type="InterPro" id="IPR029052">
    <property type="entry name" value="Metallo-depent_PP-like"/>
</dbReference>
<dbReference type="InterPro" id="IPR004843">
    <property type="entry name" value="Calcineurin-like_PHP"/>
</dbReference>
<keyword evidence="2" id="KW-0378">Hydrolase</keyword>
<organism evidence="5 6">
    <name type="scientific">Hydrogenispora ethanolica</name>
    <dbReference type="NCBI Taxonomy" id="1082276"/>
    <lineage>
        <taxon>Bacteria</taxon>
        <taxon>Bacillati</taxon>
        <taxon>Bacillota</taxon>
        <taxon>Hydrogenispora</taxon>
    </lineage>
</organism>
<dbReference type="GO" id="GO:0008758">
    <property type="term" value="F:UDP-2,3-diacylglucosamine hydrolase activity"/>
    <property type="evidence" value="ECO:0007669"/>
    <property type="project" value="TreeGrafter"/>
</dbReference>
<dbReference type="OrthoDB" id="5464520at2"/>
<gene>
    <name evidence="5" type="ORF">EDC14_1015127</name>
</gene>
<dbReference type="SUPFAM" id="SSF56300">
    <property type="entry name" value="Metallo-dependent phosphatases"/>
    <property type="match status" value="1"/>
</dbReference>
<reference evidence="5 6" key="1">
    <citation type="submission" date="2019-03" db="EMBL/GenBank/DDBJ databases">
        <title>Genomic Encyclopedia of Type Strains, Phase IV (KMG-IV): sequencing the most valuable type-strain genomes for metagenomic binning, comparative biology and taxonomic classification.</title>
        <authorList>
            <person name="Goeker M."/>
        </authorList>
    </citation>
    <scope>NUCLEOTIDE SEQUENCE [LARGE SCALE GENOMIC DNA]</scope>
    <source>
        <strain evidence="5 6">LX-B</strain>
    </source>
</reference>
<feature type="transmembrane region" description="Helical" evidence="3">
    <location>
        <begin position="23"/>
        <end position="45"/>
    </location>
</feature>
<comment type="caution">
    <text evidence="5">The sequence shown here is derived from an EMBL/GenBank/DDBJ whole genome shotgun (WGS) entry which is preliminary data.</text>
</comment>
<feature type="transmembrane region" description="Helical" evidence="3">
    <location>
        <begin position="121"/>
        <end position="143"/>
    </location>
</feature>
<feature type="domain" description="Calcineurin-like phosphoesterase" evidence="4">
    <location>
        <begin position="242"/>
        <end position="403"/>
    </location>
</feature>
<evidence type="ECO:0000313" key="6">
    <source>
        <dbReference type="Proteomes" id="UP000295008"/>
    </source>
</evidence>
<evidence type="ECO:0000256" key="3">
    <source>
        <dbReference type="SAM" id="Phobius"/>
    </source>
</evidence>
<keyword evidence="3" id="KW-0812">Transmembrane</keyword>
<dbReference type="AlphaFoldDB" id="A0A4R1RK82"/>
<dbReference type="PANTHER" id="PTHR31302:SF31">
    <property type="entry name" value="PHOSPHODIESTERASE YAEI"/>
    <property type="match status" value="1"/>
</dbReference>
<name>A0A4R1RK82_HYDET</name>
<dbReference type="GO" id="GO:0016020">
    <property type="term" value="C:membrane"/>
    <property type="evidence" value="ECO:0007669"/>
    <property type="project" value="GOC"/>
</dbReference>
<keyword evidence="1" id="KW-0479">Metal-binding</keyword>
<sequence length="475" mass="51991">MKFPTKLSLNPTSAIKPAWIKKLAILLLVVIMSLVFVQLFAQVSFNYYSFSFNLQTRWDWQGGTRISIPPVGQLFLKSHHFPLQLVITLNQIDLAKLEKQLDSIPPQEQWLPTFQKEVSKAIFTLFGNVLLFGICGGLVALLMMRVFPPDRMFGYGILTTVLIIALLVAGILGTYQPDALERPEYQGVLAGAPWAMNLVSMGLNHLDVLSANLKRVTQDVSLLYKQASGIQNLAGLESDLAVLHVSDIHNNPAAFDLLQELIANFKVRLVIDTGDLTDYGTAVEAEILPRIDQLSIPYLFVPGNHDSPLILERLAKLPGVKVLDSGSYTVEGLTITGIADPASTRYNSDVAPPEELEKTAAALSEQVAGMAEAPDIVAVHERIFAADLIGKVPLILHGHDHKYSFSEVRGTAIVDAGTTGAAGLRGLVKEGVPYSASVLYWKKDDQGELRLHAIDSIRINGAAGRLTIERHTFKD</sequence>
<evidence type="ECO:0000259" key="4">
    <source>
        <dbReference type="Pfam" id="PF00149"/>
    </source>
</evidence>
<dbReference type="PANTHER" id="PTHR31302">
    <property type="entry name" value="TRANSMEMBRANE PROTEIN WITH METALLOPHOSPHOESTERASE DOMAIN-RELATED"/>
    <property type="match status" value="1"/>
</dbReference>
<dbReference type="Proteomes" id="UP000295008">
    <property type="component" value="Unassembled WGS sequence"/>
</dbReference>
<evidence type="ECO:0000313" key="5">
    <source>
        <dbReference type="EMBL" id="TCL66584.1"/>
    </source>
</evidence>
<dbReference type="GO" id="GO:0009245">
    <property type="term" value="P:lipid A biosynthetic process"/>
    <property type="evidence" value="ECO:0007669"/>
    <property type="project" value="TreeGrafter"/>
</dbReference>
<dbReference type="EMBL" id="SLUN01000015">
    <property type="protein sequence ID" value="TCL66584.1"/>
    <property type="molecule type" value="Genomic_DNA"/>
</dbReference>
<keyword evidence="3" id="KW-0472">Membrane</keyword>
<dbReference type="InterPro" id="IPR051158">
    <property type="entry name" value="Metallophosphoesterase_sf"/>
</dbReference>
<evidence type="ECO:0000256" key="1">
    <source>
        <dbReference type="ARBA" id="ARBA00022723"/>
    </source>
</evidence>